<protein>
    <recommendedName>
        <fullName evidence="7">Translocation and assembly module TamB C-terminal domain-containing protein</fullName>
    </recommendedName>
</protein>
<dbReference type="OrthoDB" id="7784409at2"/>
<name>A0A081CX92_9HYPH</name>
<evidence type="ECO:0000256" key="6">
    <source>
        <dbReference type="SAM" id="Phobius"/>
    </source>
</evidence>
<dbReference type="GO" id="GO:0005886">
    <property type="term" value="C:plasma membrane"/>
    <property type="evidence" value="ECO:0007669"/>
    <property type="project" value="InterPro"/>
</dbReference>
<sequence>MTALTRLLIWIAYIALGSVALLIIAVFFLGYTSTGTQLVARQVSSLISSPDQTIDISPPKGLLTGSLRLDSVTVSDREGPYARLAGVEVDWSPLALLGGTFRAERIEAAQVAIDRAPRPSTEPATKASTGFSLPVDITIDDLSLPDIALGEKLAGRAFELAAKGSGTATNSAIMLALSANRKDEPNALVTAEIAFVPNENVLKLDAVLNEPQGGLLATLLRLPDAPAVALTIKGDGALSDWSGKLTGAVAGNPVLDLTGRHQLATDGTRRIELHGGGQPDMLLPPMMRQLFAGQTKLDLATSISPEGRISVESGNLETGKLLLTASGAMDSQGQNDLSANLIGTNGPVDIRFPLADGEVAALVNGVDLALRGNADAARLNVSASLRSLALPQGRFEDVKLLANSDDLNLASQTGTVNTSLSITQSAMTAQDLERAIKAPLKLNAPLRISPGTIAFEGATLESASIGGTGSGTYDLSAGTVATNLRLFVLPAVLPPALADKFDTTIAIDAYVNSTIGGATSVENLVVKSGTIEANGDLALDNGNVTAKLGGRLPALEKLTPQAAGALGFSLEANGPLNAADFQVSLNSAKATLAGRALEALKVSAKGKADLNAPQAEFQASGTLDKQIIDASGELVQGENGTTIPKLNVTVGRNVLTGNLQFTPQFLPTGNLSFDFPDLSLLAALAAQQADGDVKGDIVVSNADGKIAATIKAASGTIRQGTTTISKLAADLKVADLQALAINGKVTAETIKAGSADVSNLNLDIDHSGTGTAFDLTGRYDNAPLAFKGTANTAASPMMVNLDTFTATPNGIPVKLVQPTAIAINAGTARISGLVIQTGNGRIEINGTAGQALDLNATIRALPASLANAFSSALDAAGTISGTVTAKGTASDPSVDYDLIWADAVVSQTRSVGLGPLGIKANGRFAGGTLRLDTTATGQGGLSLSGGGTLGIAGNRPISMAFKGALPFGAVAAQTAAQGFDVSGKAAVDVKIEGTASAPIVTGSITTDGTRVTDVRRNLTINNLAATINLERDRATISRLTGRLAGGGTVSGTGSVGITPGSGFPADLTITLNRAAYNDGTLFTTNASGTLTLKGPVLNSPVLGGTITLEKSAITIPERLPASLSQMDIKHKNAPAAVRAQDKKLNADKGGSGSSSDMALDLQVNAPSGIFVRGRGIDAELTGSLTVRGTAANPAVSGGFQMRRGRLEILTRRLDFTNGDITFGGGLVPVLNMAAESTAGSTTVTVTVTGNANDPAFGFTSSPALPQDEVMAQLIFGQSMSKLSALQIARLADAAGQLAGGRSTSLFDSLRSNLGIDDLDISTDSEGQARVSAGKYINDRTYLELEQSGSEGAKAIINLDVGKGVKLRGEAGADGAGAAGIFYEKEY</sequence>
<evidence type="ECO:0000256" key="1">
    <source>
        <dbReference type="ARBA" id="ARBA00004167"/>
    </source>
</evidence>
<evidence type="ECO:0000256" key="5">
    <source>
        <dbReference type="SAM" id="MobiDB-lite"/>
    </source>
</evidence>
<evidence type="ECO:0000256" key="2">
    <source>
        <dbReference type="ARBA" id="ARBA00022692"/>
    </source>
</evidence>
<dbReference type="EMBL" id="BBJU01000016">
    <property type="protein sequence ID" value="GAK71288.1"/>
    <property type="molecule type" value="Genomic_DNA"/>
</dbReference>
<organism evidence="8 9">
    <name type="scientific">Agrobacterium rubi TR3 = NBRC 13261</name>
    <dbReference type="NCBI Taxonomy" id="1368415"/>
    <lineage>
        <taxon>Bacteria</taxon>
        <taxon>Pseudomonadati</taxon>
        <taxon>Pseudomonadota</taxon>
        <taxon>Alphaproteobacteria</taxon>
        <taxon>Hyphomicrobiales</taxon>
        <taxon>Rhizobiaceae</taxon>
        <taxon>Rhizobium/Agrobacterium group</taxon>
        <taxon>Agrobacterium</taxon>
    </lineage>
</organism>
<feature type="transmembrane region" description="Helical" evidence="6">
    <location>
        <begin position="7"/>
        <end position="31"/>
    </location>
</feature>
<keyword evidence="2 6" id="KW-0812">Transmembrane</keyword>
<evidence type="ECO:0000256" key="3">
    <source>
        <dbReference type="ARBA" id="ARBA00022989"/>
    </source>
</evidence>
<dbReference type="InterPro" id="IPR007452">
    <property type="entry name" value="TamB_C"/>
</dbReference>
<evidence type="ECO:0000313" key="9">
    <source>
        <dbReference type="Proteomes" id="UP000028701"/>
    </source>
</evidence>
<dbReference type="RefSeq" id="WP_045230834.1">
    <property type="nucleotide sequence ID" value="NZ_BBJU01000016.1"/>
</dbReference>
<comment type="subcellular location">
    <subcellularLocation>
        <location evidence="1">Membrane</location>
        <topology evidence="1">Single-pass membrane protein</topology>
    </subcellularLocation>
</comment>
<dbReference type="eggNOG" id="COG2911">
    <property type="taxonomic scope" value="Bacteria"/>
</dbReference>
<accession>A0A081CX92</accession>
<evidence type="ECO:0000259" key="7">
    <source>
        <dbReference type="Pfam" id="PF04357"/>
    </source>
</evidence>
<proteinExistence type="predicted"/>
<dbReference type="PANTHER" id="PTHR36985:SF1">
    <property type="entry name" value="TRANSLOCATION AND ASSEMBLY MODULE SUBUNIT TAMB"/>
    <property type="match status" value="1"/>
</dbReference>
<keyword evidence="3 6" id="KW-1133">Transmembrane helix</keyword>
<gene>
    <name evidence="8" type="ORF">RRU01S_16_00510</name>
</gene>
<feature type="domain" description="Translocation and assembly module TamB C-terminal" evidence="7">
    <location>
        <begin position="1038"/>
        <end position="1386"/>
    </location>
</feature>
<dbReference type="PANTHER" id="PTHR36985">
    <property type="entry name" value="TRANSLOCATION AND ASSEMBLY MODULE SUBUNIT TAMB"/>
    <property type="match status" value="1"/>
</dbReference>
<comment type="caution">
    <text evidence="8">The sequence shown here is derived from an EMBL/GenBank/DDBJ whole genome shotgun (WGS) entry which is preliminary data.</text>
</comment>
<evidence type="ECO:0000256" key="4">
    <source>
        <dbReference type="ARBA" id="ARBA00023136"/>
    </source>
</evidence>
<keyword evidence="4 6" id="KW-0472">Membrane</keyword>
<evidence type="ECO:0000313" key="8">
    <source>
        <dbReference type="EMBL" id="GAK71288.1"/>
    </source>
</evidence>
<feature type="region of interest" description="Disordered" evidence="5">
    <location>
        <begin position="1134"/>
        <end position="1155"/>
    </location>
</feature>
<dbReference type="Pfam" id="PF04357">
    <property type="entry name" value="TamB"/>
    <property type="match status" value="1"/>
</dbReference>
<dbReference type="GO" id="GO:0009306">
    <property type="term" value="P:protein secretion"/>
    <property type="evidence" value="ECO:0007669"/>
    <property type="project" value="InterPro"/>
</dbReference>
<reference evidence="8 9" key="1">
    <citation type="submission" date="2014-08" db="EMBL/GenBank/DDBJ databases">
        <title>Whole genome shotgun sequence of Rhizobium rubi NBRC 13261.</title>
        <authorList>
            <person name="Katano-Makiyama Y."/>
            <person name="Hosoyama A."/>
            <person name="Hashimoto M."/>
            <person name="Hosoyama Y."/>
            <person name="Noguchi M."/>
            <person name="Tsuchikane K."/>
            <person name="Uohara A."/>
            <person name="Ohji S."/>
            <person name="Ichikawa N."/>
            <person name="Kimura A."/>
            <person name="Yamazoe A."/>
            <person name="Fujita N."/>
        </authorList>
    </citation>
    <scope>NUCLEOTIDE SEQUENCE [LARGE SCALE GENOMIC DNA]</scope>
    <source>
        <strain evidence="8 9">NBRC 13261</strain>
    </source>
</reference>
<dbReference type="Proteomes" id="UP000028701">
    <property type="component" value="Unassembled WGS sequence"/>
</dbReference>